<evidence type="ECO:0000256" key="3">
    <source>
        <dbReference type="ARBA" id="ARBA00022723"/>
    </source>
</evidence>
<evidence type="ECO:0000313" key="11">
    <source>
        <dbReference type="Proteomes" id="UP000831534"/>
    </source>
</evidence>
<dbReference type="KEGG" id="ckh:LVJ77_07685"/>
<dbReference type="GO" id="GO:0046872">
    <property type="term" value="F:metal ion binding"/>
    <property type="evidence" value="ECO:0007669"/>
    <property type="project" value="UniProtKB-KW"/>
</dbReference>
<name>A0A8T9MV78_9NEIS</name>
<dbReference type="AlphaFoldDB" id="A0A8T9MV78"/>
<keyword evidence="6" id="KW-0411">Iron-sulfur</keyword>
<dbReference type="GO" id="GO:0051537">
    <property type="term" value="F:2 iron, 2 sulfur cluster binding"/>
    <property type="evidence" value="ECO:0007669"/>
    <property type="project" value="UniProtKB-KW"/>
</dbReference>
<keyword evidence="5" id="KW-0408">Iron</keyword>
<sequence length="68" mass="6875">MYVCICNAVTDRQIQDTVAAGAASLNDLQDRLGVASCCGCCADLAVSFLNGSAGMGQTVCHMGCAEAV</sequence>
<keyword evidence="1" id="KW-0813">Transport</keyword>
<dbReference type="Pfam" id="PF04324">
    <property type="entry name" value="Fer2_BFD"/>
    <property type="match status" value="1"/>
</dbReference>
<evidence type="ECO:0000313" key="10">
    <source>
        <dbReference type="EMBL" id="UOP04268.1"/>
    </source>
</evidence>
<keyword evidence="11" id="KW-1185">Reference proteome</keyword>
<dbReference type="PANTHER" id="PTHR37424:SF1">
    <property type="entry name" value="BACTERIOFERRITIN-ASSOCIATED FERREDOXIN"/>
    <property type="match status" value="1"/>
</dbReference>
<dbReference type="RefSeq" id="WP_051255622.1">
    <property type="nucleotide sequence ID" value="NZ_CP091521.1"/>
</dbReference>
<accession>A0A8T9MV78</accession>
<reference evidence="10" key="1">
    <citation type="journal article" date="2022" name="Res Sq">
        <title>Evolution of multicellular longitudinally dividing oral cavity symbionts (Neisseriaceae).</title>
        <authorList>
            <person name="Nyongesa S."/>
            <person name="Weber P."/>
            <person name="Bernet E."/>
            <person name="Pullido F."/>
            <person name="Nieckarz M."/>
            <person name="Delaby M."/>
            <person name="Nieves C."/>
            <person name="Viehboeck T."/>
            <person name="Krause N."/>
            <person name="Rivera-Millot A."/>
            <person name="Nakamura A."/>
            <person name="Vischer N."/>
            <person name="VanNieuwenhze M."/>
            <person name="Brun Y."/>
            <person name="Cava F."/>
            <person name="Bulgheresi S."/>
            <person name="Veyrier F."/>
        </authorList>
    </citation>
    <scope>NUCLEOTIDE SEQUENCE</scope>
    <source>
        <strain evidence="10">17694</strain>
    </source>
</reference>
<evidence type="ECO:0000256" key="2">
    <source>
        <dbReference type="ARBA" id="ARBA00022714"/>
    </source>
</evidence>
<evidence type="ECO:0000256" key="7">
    <source>
        <dbReference type="ARBA" id="ARBA00039386"/>
    </source>
</evidence>
<dbReference type="EMBL" id="CP091521">
    <property type="protein sequence ID" value="UOP04268.1"/>
    <property type="molecule type" value="Genomic_DNA"/>
</dbReference>
<protein>
    <recommendedName>
        <fullName evidence="7">Bacterioferritin-associated ferredoxin</fullName>
    </recommendedName>
</protein>
<comment type="similarity">
    <text evidence="8">Belongs to the Bfd family.</text>
</comment>
<dbReference type="InterPro" id="IPR052371">
    <property type="entry name" value="BFD-associated_ferredoxin"/>
</dbReference>
<organism evidence="10 11">
    <name type="scientific">Conchiformibius kuhniae</name>
    <dbReference type="NCBI Taxonomy" id="211502"/>
    <lineage>
        <taxon>Bacteria</taxon>
        <taxon>Pseudomonadati</taxon>
        <taxon>Pseudomonadota</taxon>
        <taxon>Betaproteobacteria</taxon>
        <taxon>Neisseriales</taxon>
        <taxon>Neisseriaceae</taxon>
        <taxon>Conchiformibius</taxon>
    </lineage>
</organism>
<evidence type="ECO:0000256" key="4">
    <source>
        <dbReference type="ARBA" id="ARBA00022982"/>
    </source>
</evidence>
<dbReference type="Proteomes" id="UP000831534">
    <property type="component" value="Chromosome"/>
</dbReference>
<evidence type="ECO:0000256" key="1">
    <source>
        <dbReference type="ARBA" id="ARBA00022448"/>
    </source>
</evidence>
<dbReference type="InterPro" id="IPR041854">
    <property type="entry name" value="BFD-like_2Fe2S-bd_dom_sf"/>
</dbReference>
<keyword evidence="3" id="KW-0479">Metal-binding</keyword>
<evidence type="ECO:0000256" key="6">
    <source>
        <dbReference type="ARBA" id="ARBA00023014"/>
    </source>
</evidence>
<evidence type="ECO:0000256" key="5">
    <source>
        <dbReference type="ARBA" id="ARBA00023004"/>
    </source>
</evidence>
<dbReference type="Gene3D" id="1.10.10.1100">
    <property type="entry name" value="BFD-like [2Fe-2S]-binding domain"/>
    <property type="match status" value="1"/>
</dbReference>
<reference evidence="10" key="2">
    <citation type="submission" date="2024-09" db="EMBL/GenBank/DDBJ databases">
        <authorList>
            <person name="Veyrier F.J."/>
        </authorList>
    </citation>
    <scope>NUCLEOTIDE SEQUENCE</scope>
    <source>
        <strain evidence="10">17694</strain>
    </source>
</reference>
<evidence type="ECO:0000259" key="9">
    <source>
        <dbReference type="Pfam" id="PF04324"/>
    </source>
</evidence>
<keyword evidence="2" id="KW-0001">2Fe-2S</keyword>
<dbReference type="PANTHER" id="PTHR37424">
    <property type="entry name" value="BACTERIOFERRITIN-ASSOCIATED FERREDOXIN"/>
    <property type="match status" value="1"/>
</dbReference>
<evidence type="ECO:0000256" key="8">
    <source>
        <dbReference type="ARBA" id="ARBA00046332"/>
    </source>
</evidence>
<keyword evidence="4" id="KW-0249">Electron transport</keyword>
<proteinExistence type="inferred from homology"/>
<feature type="domain" description="BFD-like [2Fe-2S]-binding" evidence="9">
    <location>
        <begin position="2"/>
        <end position="45"/>
    </location>
</feature>
<gene>
    <name evidence="10" type="ORF">LVJ77_07685</name>
</gene>
<dbReference type="InterPro" id="IPR007419">
    <property type="entry name" value="BFD-like_2Fe2S-bd_dom"/>
</dbReference>